<feature type="chain" id="PRO_5005672748" evidence="5">
    <location>
        <begin position="23"/>
        <end position="421"/>
    </location>
</feature>
<dbReference type="STRING" id="573413.Spirs_1223"/>
<dbReference type="PANTHER" id="PTHR43649:SF12">
    <property type="entry name" value="DIACETYLCHITOBIOSE BINDING PROTEIN DASA"/>
    <property type="match status" value="1"/>
</dbReference>
<dbReference type="HOGENOM" id="CLU_031285_12_3_12"/>
<dbReference type="eggNOG" id="COG1653">
    <property type="taxonomic scope" value="Bacteria"/>
</dbReference>
<evidence type="ECO:0000256" key="2">
    <source>
        <dbReference type="ARBA" id="ARBA00008520"/>
    </source>
</evidence>
<dbReference type="InterPro" id="IPR050490">
    <property type="entry name" value="Bact_solute-bd_prot1"/>
</dbReference>
<dbReference type="AlphaFoldDB" id="E1R2R8"/>
<dbReference type="PANTHER" id="PTHR43649">
    <property type="entry name" value="ARABINOSE-BINDING PROTEIN-RELATED"/>
    <property type="match status" value="1"/>
</dbReference>
<name>E1R2R8_SEDSS</name>
<dbReference type="PROSITE" id="PS01037">
    <property type="entry name" value="SBP_BACTERIAL_1"/>
    <property type="match status" value="1"/>
</dbReference>
<dbReference type="KEGG" id="ssm:Spirs_1223"/>
<keyword evidence="7" id="KW-1185">Reference proteome</keyword>
<dbReference type="InterPro" id="IPR006059">
    <property type="entry name" value="SBP"/>
</dbReference>
<evidence type="ECO:0000256" key="5">
    <source>
        <dbReference type="SAM" id="SignalP"/>
    </source>
</evidence>
<dbReference type="GO" id="GO:0042597">
    <property type="term" value="C:periplasmic space"/>
    <property type="evidence" value="ECO:0007669"/>
    <property type="project" value="UniProtKB-SubCell"/>
</dbReference>
<dbReference type="OrthoDB" id="9763054at2"/>
<dbReference type="Gene3D" id="3.40.190.10">
    <property type="entry name" value="Periplasmic binding protein-like II"/>
    <property type="match status" value="2"/>
</dbReference>
<evidence type="ECO:0000256" key="3">
    <source>
        <dbReference type="ARBA" id="ARBA00022448"/>
    </source>
</evidence>
<organism evidence="6 7">
    <name type="scientific">Sediminispirochaeta smaragdinae (strain DSM 11293 / JCM 15392 / SEBR 4228)</name>
    <name type="common">Spirochaeta smaragdinae</name>
    <dbReference type="NCBI Taxonomy" id="573413"/>
    <lineage>
        <taxon>Bacteria</taxon>
        <taxon>Pseudomonadati</taxon>
        <taxon>Spirochaetota</taxon>
        <taxon>Spirochaetia</taxon>
        <taxon>Spirochaetales</taxon>
        <taxon>Spirochaetaceae</taxon>
        <taxon>Sediminispirochaeta</taxon>
    </lineage>
</organism>
<evidence type="ECO:0000256" key="4">
    <source>
        <dbReference type="ARBA" id="ARBA00022729"/>
    </source>
</evidence>
<gene>
    <name evidence="6" type="ordered locus">Spirs_1223</name>
</gene>
<dbReference type="EMBL" id="CP002116">
    <property type="protein sequence ID" value="ADK80350.1"/>
    <property type="molecule type" value="Genomic_DNA"/>
</dbReference>
<dbReference type="SUPFAM" id="SSF53850">
    <property type="entry name" value="Periplasmic binding protein-like II"/>
    <property type="match status" value="1"/>
</dbReference>
<dbReference type="GO" id="GO:0055085">
    <property type="term" value="P:transmembrane transport"/>
    <property type="evidence" value="ECO:0007669"/>
    <property type="project" value="InterPro"/>
</dbReference>
<dbReference type="Pfam" id="PF01547">
    <property type="entry name" value="SBP_bac_1"/>
    <property type="match status" value="1"/>
</dbReference>
<evidence type="ECO:0000256" key="1">
    <source>
        <dbReference type="ARBA" id="ARBA00004418"/>
    </source>
</evidence>
<keyword evidence="3" id="KW-0813">Transport</keyword>
<accession>E1R2R8</accession>
<dbReference type="InterPro" id="IPR006061">
    <property type="entry name" value="SBP_1_CS"/>
</dbReference>
<protein>
    <submittedName>
        <fullName evidence="6">Extracellular solute-binding protein family 1</fullName>
    </submittedName>
</protein>
<evidence type="ECO:0000313" key="7">
    <source>
        <dbReference type="Proteomes" id="UP000002318"/>
    </source>
</evidence>
<feature type="signal peptide" evidence="5">
    <location>
        <begin position="1"/>
        <end position="22"/>
    </location>
</feature>
<sequence length="421" mass="46009">MKIAKGLCLVCFAAVLLSPLMAGGQADSSQASGGKTTIFLSQSKIEIDQALRDVTTRYSELHPNVEFVIESLSDNYTTSLRTKFAGGQAPDIFMILGGSELDLWQSRLEDLSDQPWVSDMVPLAKEGISAADGTVYGFPVSVEGYGYVYNKRLFAEAGITSVPKTFTELQRAVEKLKQAGIQPLAGTYMDWYQAGMFLVNMGIARQPDPLAFIQGLNDGSETFVGNEIFEEVANFILYDFSQCESPLNTGFNQQTALLFSESIAMTLGGNWLQPSIDSANPDMQVGLIPMPINDDVASNDKLYAGVTGYWVINKESPAKEEAKAFLTWLATSEEGRKAMTDQLLFIPAFTSFEANPDKVGALSSDLSRYASQGKVYGIYNSMYPAGGAEYFGNAVQKLVAGKLDVPGFLEELQTRWDQLKR</sequence>
<comment type="subcellular location">
    <subcellularLocation>
        <location evidence="1">Periplasm</location>
    </subcellularLocation>
</comment>
<dbReference type="RefSeq" id="WP_013253814.1">
    <property type="nucleotide sequence ID" value="NC_014364.1"/>
</dbReference>
<proteinExistence type="inferred from homology"/>
<reference evidence="6 7" key="1">
    <citation type="journal article" date="2010" name="Stand. Genomic Sci.">
        <title>Complete genome sequence of Spirochaeta smaragdinae type strain (SEBR 4228).</title>
        <authorList>
            <person name="Mavromatis K."/>
            <person name="Yasawong M."/>
            <person name="Chertkov O."/>
            <person name="Lapidus A."/>
            <person name="Lucas S."/>
            <person name="Nolan M."/>
            <person name="Del Rio T.G."/>
            <person name="Tice H."/>
            <person name="Cheng J.F."/>
            <person name="Pitluck S."/>
            <person name="Liolios K."/>
            <person name="Ivanova N."/>
            <person name="Tapia R."/>
            <person name="Han C."/>
            <person name="Bruce D."/>
            <person name="Goodwin L."/>
            <person name="Pati A."/>
            <person name="Chen A."/>
            <person name="Palaniappan K."/>
            <person name="Land M."/>
            <person name="Hauser L."/>
            <person name="Chang Y.J."/>
            <person name="Jeffries C.D."/>
            <person name="Detter J.C."/>
            <person name="Rohde M."/>
            <person name="Brambilla E."/>
            <person name="Spring S."/>
            <person name="Goker M."/>
            <person name="Sikorski J."/>
            <person name="Woyke T."/>
            <person name="Bristow J."/>
            <person name="Eisen J.A."/>
            <person name="Markowitz V."/>
            <person name="Hugenholtz P."/>
            <person name="Klenk H.P."/>
            <person name="Kyrpides N.C."/>
        </authorList>
    </citation>
    <scope>NUCLEOTIDE SEQUENCE [LARGE SCALE GENOMIC DNA]</scope>
    <source>
        <strain evidence="7">DSM 11293 / JCM 15392 / SEBR 4228</strain>
    </source>
</reference>
<dbReference type="Proteomes" id="UP000002318">
    <property type="component" value="Chromosome"/>
</dbReference>
<keyword evidence="4 5" id="KW-0732">Signal</keyword>
<comment type="similarity">
    <text evidence="2">Belongs to the bacterial solute-binding protein 1 family.</text>
</comment>
<evidence type="ECO:0000313" key="6">
    <source>
        <dbReference type="EMBL" id="ADK80350.1"/>
    </source>
</evidence>